<dbReference type="Gene3D" id="3.40.1090.10">
    <property type="entry name" value="Cytosolic phospholipase A2 catalytic domain"/>
    <property type="match status" value="2"/>
</dbReference>
<evidence type="ECO:0000256" key="5">
    <source>
        <dbReference type="ARBA" id="ARBA00023098"/>
    </source>
</evidence>
<comment type="caution">
    <text evidence="9">The sequence shown here is derived from an EMBL/GenBank/DDBJ whole genome shotgun (WGS) entry which is preliminary data.</text>
</comment>
<dbReference type="PANTHER" id="PTHR32176:SF120">
    <property type="entry name" value="PATATIN"/>
    <property type="match status" value="1"/>
</dbReference>
<keyword evidence="5 6" id="KW-0443">Lipid metabolism</keyword>
<dbReference type="EMBL" id="QPKB01000005">
    <property type="protein sequence ID" value="RWR84138.1"/>
    <property type="molecule type" value="Genomic_DNA"/>
</dbReference>
<feature type="domain" description="PNPLA" evidence="8">
    <location>
        <begin position="36"/>
        <end position="242"/>
    </location>
</feature>
<evidence type="ECO:0000313" key="9">
    <source>
        <dbReference type="EMBL" id="RWR84138.1"/>
    </source>
</evidence>
<dbReference type="GO" id="GO:0016740">
    <property type="term" value="F:transferase activity"/>
    <property type="evidence" value="ECO:0007669"/>
    <property type="project" value="UniProtKB-KW"/>
</dbReference>
<dbReference type="PROSITE" id="PS51635">
    <property type="entry name" value="PNPLA"/>
    <property type="match status" value="2"/>
</dbReference>
<keyword evidence="4 6" id="KW-0442">Lipid degradation</keyword>
<keyword evidence="2 6" id="KW-0378">Hydrolase</keyword>
<evidence type="ECO:0000256" key="1">
    <source>
        <dbReference type="ARBA" id="ARBA00010240"/>
    </source>
</evidence>
<feature type="short sequence motif" description="DGA/G" evidence="6">
    <location>
        <begin position="229"/>
        <end position="231"/>
    </location>
</feature>
<dbReference type="GO" id="GO:0006952">
    <property type="term" value="P:defense response"/>
    <property type="evidence" value="ECO:0007669"/>
    <property type="project" value="UniProtKB-KW"/>
</dbReference>
<comment type="function">
    <text evidence="7">Lipolytic acyl hydrolase (LAH).</text>
</comment>
<dbReference type="Proteomes" id="UP000283530">
    <property type="component" value="Unassembled WGS sequence"/>
</dbReference>
<accession>A0A3S3P6F4</accession>
<evidence type="ECO:0000256" key="6">
    <source>
        <dbReference type="PROSITE-ProRule" id="PRU01161"/>
    </source>
</evidence>
<protein>
    <recommendedName>
        <fullName evidence="7">Patatin</fullName>
        <ecNumber evidence="7">3.1.1.-</ecNumber>
    </recommendedName>
</protein>
<keyword evidence="3" id="KW-0611">Plant defense</keyword>
<evidence type="ECO:0000256" key="7">
    <source>
        <dbReference type="RuleBase" id="RU361262"/>
    </source>
</evidence>
<feature type="short sequence motif" description="GXGXXG" evidence="6">
    <location>
        <begin position="40"/>
        <end position="45"/>
    </location>
</feature>
<dbReference type="STRING" id="337451.A0A3S3P6F4"/>
<evidence type="ECO:0000256" key="4">
    <source>
        <dbReference type="ARBA" id="ARBA00022963"/>
    </source>
</evidence>
<feature type="domain" description="PNPLA" evidence="8">
    <location>
        <begin position="436"/>
        <end position="641"/>
    </location>
</feature>
<keyword evidence="9" id="KW-0808">Transferase</keyword>
<dbReference type="GO" id="GO:0016042">
    <property type="term" value="P:lipid catabolic process"/>
    <property type="evidence" value="ECO:0007669"/>
    <property type="project" value="UniProtKB-UniRule"/>
</dbReference>
<name>A0A3S3P6F4_9MAGN</name>
<dbReference type="OrthoDB" id="1658288at2759"/>
<dbReference type="AlphaFoldDB" id="A0A3S3P6F4"/>
<comment type="domain">
    <text evidence="7">The nitrogen atoms of the two glycine residues in the GGXR motif define the oxyanion hole, and stabilize the oxyanion that forms during the nucleophilic attack by the catalytic serine during substrate cleavage.</text>
</comment>
<gene>
    <name evidence="9" type="ORF">CKAN_01292700</name>
</gene>
<organism evidence="9 10">
    <name type="scientific">Cinnamomum micranthum f. kanehirae</name>
    <dbReference type="NCBI Taxonomy" id="337451"/>
    <lineage>
        <taxon>Eukaryota</taxon>
        <taxon>Viridiplantae</taxon>
        <taxon>Streptophyta</taxon>
        <taxon>Embryophyta</taxon>
        <taxon>Tracheophyta</taxon>
        <taxon>Spermatophyta</taxon>
        <taxon>Magnoliopsida</taxon>
        <taxon>Magnoliidae</taxon>
        <taxon>Laurales</taxon>
        <taxon>Lauraceae</taxon>
        <taxon>Cinnamomum</taxon>
    </lineage>
</organism>
<reference evidence="9 10" key="1">
    <citation type="journal article" date="2019" name="Nat. Plants">
        <title>Stout camphor tree genome fills gaps in understanding of flowering plant genome evolution.</title>
        <authorList>
            <person name="Chaw S.M."/>
            <person name="Liu Y.C."/>
            <person name="Wu Y.W."/>
            <person name="Wang H.Y."/>
            <person name="Lin C.I."/>
            <person name="Wu C.S."/>
            <person name="Ke H.M."/>
            <person name="Chang L.Y."/>
            <person name="Hsu C.Y."/>
            <person name="Yang H.T."/>
            <person name="Sudianto E."/>
            <person name="Hsu M.H."/>
            <person name="Wu K.P."/>
            <person name="Wang L.N."/>
            <person name="Leebens-Mack J.H."/>
            <person name="Tsai I.J."/>
        </authorList>
    </citation>
    <scope>NUCLEOTIDE SEQUENCE [LARGE SCALE GENOMIC DNA]</scope>
    <source>
        <strain evidence="10">cv. Chaw 1501</strain>
        <tissue evidence="9">Young leaves</tissue>
    </source>
</reference>
<evidence type="ECO:0000313" key="10">
    <source>
        <dbReference type="Proteomes" id="UP000283530"/>
    </source>
</evidence>
<comment type="similarity">
    <text evidence="1 7">Belongs to the patatin family.</text>
</comment>
<evidence type="ECO:0000256" key="2">
    <source>
        <dbReference type="ARBA" id="ARBA00022801"/>
    </source>
</evidence>
<feature type="short sequence motif" description="GXGXXG" evidence="6">
    <location>
        <begin position="440"/>
        <end position="445"/>
    </location>
</feature>
<evidence type="ECO:0000259" key="8">
    <source>
        <dbReference type="PROSITE" id="PS51635"/>
    </source>
</evidence>
<dbReference type="GO" id="GO:0004620">
    <property type="term" value="F:phospholipase activity"/>
    <property type="evidence" value="ECO:0007669"/>
    <property type="project" value="TreeGrafter"/>
</dbReference>
<dbReference type="PANTHER" id="PTHR32176">
    <property type="entry name" value="XYLOSE ISOMERASE"/>
    <property type="match status" value="1"/>
</dbReference>
<dbReference type="Pfam" id="PF01734">
    <property type="entry name" value="Patatin"/>
    <property type="match status" value="2"/>
</dbReference>
<feature type="short sequence motif" description="GXSXG" evidence="6">
    <location>
        <begin position="478"/>
        <end position="482"/>
    </location>
</feature>
<evidence type="ECO:0000256" key="3">
    <source>
        <dbReference type="ARBA" id="ARBA00022821"/>
    </source>
</evidence>
<feature type="short sequence motif" description="DGA/G" evidence="6">
    <location>
        <begin position="628"/>
        <end position="630"/>
    </location>
</feature>
<dbReference type="SUPFAM" id="SSF52151">
    <property type="entry name" value="FabD/lysophospholipase-like"/>
    <property type="match status" value="2"/>
</dbReference>
<dbReference type="InterPro" id="IPR002641">
    <property type="entry name" value="PNPLA_dom"/>
</dbReference>
<sequence>MKDFNSSNFCHNLMERTTSIVNQIQAPTYGDLITILSIDGGGIRGIIPATILSFLESQLQELDGEDVRLADYFDVITGTSTGGLVTAMLTAPNENGRPLFAAKDIKALFLNHSPKIFPQSRGPFASLTKMFKAISGPKYDGKYLHGLVREKLGVTRLHQTLTNVVIPTYDIKKLQPTIFSTYKAKSSKSMDALLSDICIGTSAAPTYLPAHCFETKDSHGKVREFNLIDGGVAANNPALVAMGEVRKEVLKKNPDFIAIKPTDYRRFLLVSVGTGSPKKEKKYNATSASKWGVLGWLSSGGSTPLVDVFTQASTDMVDIHISVLFQALSLKCNYLQIQDDTLSGTTASLDIATDQNLENLVKIGEGLLKKPVSRVNLETGIFEPVENEGTNEQALKRYAKQLSDERRLREMRSPHYTPPTPNQIQPPTFGNRITILSIDGGGIRGIIPAVILNFLESELQEIDGENARLADYFDVIAGTSTGGLVTAMLAAPDANNRPLFAAKDIKDFYLTHCPYIFPQSGCRLAVAKILKALAGPKYDGKYLHALVKEKLGDLRLHQTLTNVVIPTFDVKLLQPTIFSTYKVKSTPSLDALLSDICISTSAAPTYLPAHQFQTKDPQGEVREFNLVDGGVAANDPALVAINEVTKEVFKGSPDFFPIKPTDYGRFLVLSLGTGSAKAEEKYNASKASKWGVLGWLSADGSTPLINVFTQASADMVDIHISVVFQALHSQSSYLRIQDDELSGVLSSVDIATKENLENLAKIGEGLLKKPISRLNLESGIFETVENEGTNEQVLKRFAKQLSEEKRLREMRSPNTKPFKSNRVGDMKIDL</sequence>
<feature type="short sequence motif" description="GXSXG" evidence="6">
    <location>
        <begin position="78"/>
        <end position="82"/>
    </location>
</feature>
<keyword evidence="10" id="KW-1185">Reference proteome</keyword>
<dbReference type="FunFam" id="3.40.1090.10:FF:000005">
    <property type="entry name" value="Patatin"/>
    <property type="match status" value="2"/>
</dbReference>
<feature type="active site" description="Nucleophile" evidence="6">
    <location>
        <position position="480"/>
    </location>
</feature>
<feature type="active site" description="Proton acceptor" evidence="6">
    <location>
        <position position="628"/>
    </location>
</feature>
<feature type="active site" description="Proton acceptor" evidence="6">
    <location>
        <position position="229"/>
    </location>
</feature>
<dbReference type="InterPro" id="IPR016035">
    <property type="entry name" value="Acyl_Trfase/lysoPLipase"/>
</dbReference>
<feature type="active site" description="Nucleophile" evidence="6">
    <location>
        <position position="80"/>
    </location>
</feature>
<dbReference type="EC" id="3.1.1.-" evidence="7"/>
<proteinExistence type="inferred from homology"/>
<dbReference type="GO" id="GO:0047372">
    <property type="term" value="F:monoacylglycerol lipase activity"/>
    <property type="evidence" value="ECO:0007669"/>
    <property type="project" value="TreeGrafter"/>
</dbReference>
<dbReference type="CDD" id="cd07214">
    <property type="entry name" value="Pat17_isozyme_like"/>
    <property type="match status" value="2"/>
</dbReference>